<accession>Q4SD97</accession>
<keyword evidence="1" id="KW-0472">Membrane</keyword>
<reference evidence="2" key="2">
    <citation type="submission" date="2004-02" db="EMBL/GenBank/DDBJ databases">
        <authorList>
            <consortium name="Genoscope"/>
            <consortium name="Whitehead Institute Centre for Genome Research"/>
        </authorList>
    </citation>
    <scope>NUCLEOTIDE SEQUENCE</scope>
</reference>
<keyword evidence="1" id="KW-0812">Transmembrane</keyword>
<organism evidence="2">
    <name type="scientific">Tetraodon nigroviridis</name>
    <name type="common">Spotted green pufferfish</name>
    <name type="synonym">Chelonodon nigroviridis</name>
    <dbReference type="NCBI Taxonomy" id="99883"/>
    <lineage>
        <taxon>Eukaryota</taxon>
        <taxon>Metazoa</taxon>
        <taxon>Chordata</taxon>
        <taxon>Craniata</taxon>
        <taxon>Vertebrata</taxon>
        <taxon>Euteleostomi</taxon>
        <taxon>Actinopterygii</taxon>
        <taxon>Neopterygii</taxon>
        <taxon>Teleostei</taxon>
        <taxon>Neoteleostei</taxon>
        <taxon>Acanthomorphata</taxon>
        <taxon>Eupercaria</taxon>
        <taxon>Tetraodontiformes</taxon>
        <taxon>Tetradontoidea</taxon>
        <taxon>Tetraodontidae</taxon>
        <taxon>Tetraodon</taxon>
    </lineage>
</organism>
<feature type="transmembrane region" description="Helical" evidence="1">
    <location>
        <begin position="6"/>
        <end position="29"/>
    </location>
</feature>
<protein>
    <submittedName>
        <fullName evidence="2">(spotted green pufferfish) hypothetical protein</fullName>
    </submittedName>
</protein>
<dbReference type="KEGG" id="tng:GSTEN00020139G001"/>
<sequence length="64" mass="6998">MAPGGVPLPLTGILIAVAASFINGSTFVLQRKGILRSRERGKPHEYIPAYLSPWQHCLKRTLLG</sequence>
<dbReference type="OrthoDB" id="6428174at2759"/>
<reference evidence="2" key="1">
    <citation type="journal article" date="2004" name="Nature">
        <title>Genome duplication in the teleost fish Tetraodon nigroviridis reveals the early vertebrate proto-karyotype.</title>
        <authorList>
            <person name="Jaillon O."/>
            <person name="Aury J.-M."/>
            <person name="Brunet F."/>
            <person name="Petit J.-L."/>
            <person name="Stange-Thomann N."/>
            <person name="Mauceli E."/>
            <person name="Bouneau L."/>
            <person name="Fischer C."/>
            <person name="Ozouf-Costaz C."/>
            <person name="Bernot A."/>
            <person name="Nicaud S."/>
            <person name="Jaffe D."/>
            <person name="Fisher S."/>
            <person name="Lutfalla G."/>
            <person name="Dossat C."/>
            <person name="Segurens B."/>
            <person name="Dasilva C."/>
            <person name="Salanoubat M."/>
            <person name="Levy M."/>
            <person name="Boudet N."/>
            <person name="Castellano S."/>
            <person name="Anthouard V."/>
            <person name="Jubin C."/>
            <person name="Castelli V."/>
            <person name="Katinka M."/>
            <person name="Vacherie B."/>
            <person name="Biemont C."/>
            <person name="Skalli Z."/>
            <person name="Cattolico L."/>
            <person name="Poulain J."/>
            <person name="De Berardinis V."/>
            <person name="Cruaud C."/>
            <person name="Duprat S."/>
            <person name="Brottier P."/>
            <person name="Coutanceau J.-P."/>
            <person name="Gouzy J."/>
            <person name="Parra G."/>
            <person name="Lardier G."/>
            <person name="Chapple C."/>
            <person name="McKernan K.J."/>
            <person name="McEwan P."/>
            <person name="Bosak S."/>
            <person name="Kellis M."/>
            <person name="Volff J.-N."/>
            <person name="Guigo R."/>
            <person name="Zody M.C."/>
            <person name="Mesirov J."/>
            <person name="Lindblad-Toh K."/>
            <person name="Birren B."/>
            <person name="Nusbaum C."/>
            <person name="Kahn D."/>
            <person name="Robinson-Rechavi M."/>
            <person name="Laudet V."/>
            <person name="Schachter V."/>
            <person name="Quetier F."/>
            <person name="Saurin W."/>
            <person name="Scarpelli C."/>
            <person name="Wincker P."/>
            <person name="Lander E.S."/>
            <person name="Weissenbach J."/>
            <person name="Roest Crollius H."/>
        </authorList>
    </citation>
    <scope>NUCLEOTIDE SEQUENCE [LARGE SCALE GENOMIC DNA]</scope>
</reference>
<comment type="caution">
    <text evidence="2">The sequence shown here is derived from an EMBL/GenBank/DDBJ whole genome shotgun (WGS) entry which is preliminary data.</text>
</comment>
<dbReference type="EMBL" id="CAAE01014641">
    <property type="protein sequence ID" value="CAG01385.1"/>
    <property type="molecule type" value="Genomic_DNA"/>
</dbReference>
<keyword evidence="1" id="KW-1133">Transmembrane helix</keyword>
<proteinExistence type="predicted"/>
<gene>
    <name evidence="2" type="ORF">GSTENG00020139001</name>
</gene>
<dbReference type="AlphaFoldDB" id="Q4SD97"/>
<evidence type="ECO:0000313" key="2">
    <source>
        <dbReference type="EMBL" id="CAG01385.1"/>
    </source>
</evidence>
<name>Q4SD97_TETNG</name>
<evidence type="ECO:0000256" key="1">
    <source>
        <dbReference type="SAM" id="Phobius"/>
    </source>
</evidence>